<dbReference type="InParanoid" id="A8JFD6"/>
<feature type="region of interest" description="Disordered" evidence="1">
    <location>
        <begin position="1"/>
        <end position="55"/>
    </location>
</feature>
<keyword evidence="2" id="KW-0812">Transmembrane</keyword>
<dbReference type="KEGG" id="cre:CHLRE_17g732250v5"/>
<feature type="transmembrane region" description="Helical" evidence="2">
    <location>
        <begin position="99"/>
        <end position="119"/>
    </location>
</feature>
<evidence type="ECO:0000313" key="3">
    <source>
        <dbReference type="EMBL" id="PNW70731.1"/>
    </source>
</evidence>
<dbReference type="RefSeq" id="XP_001701497.1">
    <property type="nucleotide sequence ID" value="XM_001701445.2"/>
</dbReference>
<keyword evidence="2" id="KW-1133">Transmembrane helix</keyword>
<reference evidence="3 4" key="1">
    <citation type="journal article" date="2007" name="Science">
        <title>The Chlamydomonas genome reveals the evolution of key animal and plant functions.</title>
        <authorList>
            <person name="Merchant S.S."/>
            <person name="Prochnik S.E."/>
            <person name="Vallon O."/>
            <person name="Harris E.H."/>
            <person name="Karpowicz S.J."/>
            <person name="Witman G.B."/>
            <person name="Terry A."/>
            <person name="Salamov A."/>
            <person name="Fritz-Laylin L.K."/>
            <person name="Marechal-Drouard L."/>
            <person name="Marshall W.F."/>
            <person name="Qu L.H."/>
            <person name="Nelson D.R."/>
            <person name="Sanderfoot A.A."/>
            <person name="Spalding M.H."/>
            <person name="Kapitonov V.V."/>
            <person name="Ren Q."/>
            <person name="Ferris P."/>
            <person name="Lindquist E."/>
            <person name="Shapiro H."/>
            <person name="Lucas S.M."/>
            <person name="Grimwood J."/>
            <person name="Schmutz J."/>
            <person name="Cardol P."/>
            <person name="Cerutti H."/>
            <person name="Chanfreau G."/>
            <person name="Chen C.L."/>
            <person name="Cognat V."/>
            <person name="Croft M.T."/>
            <person name="Dent R."/>
            <person name="Dutcher S."/>
            <person name="Fernandez E."/>
            <person name="Fukuzawa H."/>
            <person name="Gonzalez-Ballester D."/>
            <person name="Gonzalez-Halphen D."/>
            <person name="Hallmann A."/>
            <person name="Hanikenne M."/>
            <person name="Hippler M."/>
            <person name="Inwood W."/>
            <person name="Jabbari K."/>
            <person name="Kalanon M."/>
            <person name="Kuras R."/>
            <person name="Lefebvre P.A."/>
            <person name="Lemaire S.D."/>
            <person name="Lobanov A.V."/>
            <person name="Lohr M."/>
            <person name="Manuell A."/>
            <person name="Meier I."/>
            <person name="Mets L."/>
            <person name="Mittag M."/>
            <person name="Mittelmeier T."/>
            <person name="Moroney J.V."/>
            <person name="Moseley J."/>
            <person name="Napoli C."/>
            <person name="Nedelcu A.M."/>
            <person name="Niyogi K."/>
            <person name="Novoselov S.V."/>
            <person name="Paulsen I.T."/>
            <person name="Pazour G."/>
            <person name="Purton S."/>
            <person name="Ral J.P."/>
            <person name="Riano-Pachon D.M."/>
            <person name="Riekhof W."/>
            <person name="Rymarquis L."/>
            <person name="Schroda M."/>
            <person name="Stern D."/>
            <person name="Umen J."/>
            <person name="Willows R."/>
            <person name="Wilson N."/>
            <person name="Zimmer S.L."/>
            <person name="Allmer J."/>
            <person name="Balk J."/>
            <person name="Bisova K."/>
            <person name="Chen C.J."/>
            <person name="Elias M."/>
            <person name="Gendler K."/>
            <person name="Hauser C."/>
            <person name="Lamb M.R."/>
            <person name="Ledford H."/>
            <person name="Long J.C."/>
            <person name="Minagawa J."/>
            <person name="Page M.D."/>
            <person name="Pan J."/>
            <person name="Pootakham W."/>
            <person name="Roje S."/>
            <person name="Rose A."/>
            <person name="Stahlberg E."/>
            <person name="Terauchi A.M."/>
            <person name="Yang P."/>
            <person name="Ball S."/>
            <person name="Bowler C."/>
            <person name="Dieckmann C.L."/>
            <person name="Gladyshev V.N."/>
            <person name="Green P."/>
            <person name="Jorgensen R."/>
            <person name="Mayfield S."/>
            <person name="Mueller-Roeber B."/>
            <person name="Rajamani S."/>
            <person name="Sayre R.T."/>
            <person name="Brokstein P."/>
            <person name="Dubchak I."/>
            <person name="Goodstein D."/>
            <person name="Hornick L."/>
            <person name="Huang Y.W."/>
            <person name="Jhaveri J."/>
            <person name="Luo Y."/>
            <person name="Martinez D."/>
            <person name="Ngau W.C."/>
            <person name="Otillar B."/>
            <person name="Poliakov A."/>
            <person name="Porter A."/>
            <person name="Szajkowski L."/>
            <person name="Werner G."/>
            <person name="Zhou K."/>
            <person name="Grigoriev I.V."/>
            <person name="Rokhsar D.S."/>
            <person name="Grossman A.R."/>
        </authorList>
    </citation>
    <scope>NUCLEOTIDE SEQUENCE [LARGE SCALE GENOMIC DNA]</scope>
    <source>
        <strain evidence="4">CC-503</strain>
    </source>
</reference>
<name>A8JFD6_CHLRE</name>
<evidence type="ECO:0000256" key="1">
    <source>
        <dbReference type="SAM" id="MobiDB-lite"/>
    </source>
</evidence>
<dbReference type="PaxDb" id="3055-EDO97374"/>
<keyword evidence="2" id="KW-0472">Membrane</keyword>
<dbReference type="OrthoDB" id="538884at2759"/>
<dbReference type="Proteomes" id="UP000006906">
    <property type="component" value="Chromosome 17"/>
</dbReference>
<dbReference type="Gramene" id="PNW70731">
    <property type="protein sequence ID" value="PNW70731"/>
    <property type="gene ID" value="CHLRE_17g732250v5"/>
</dbReference>
<proteinExistence type="predicted"/>
<dbReference type="HOGENOM" id="CLU_1671822_0_0_1"/>
<dbReference type="AlphaFoldDB" id="A8JFD6"/>
<accession>A8JFD6</accession>
<gene>
    <name evidence="3" type="ORF">CHLRE_17g732250v5</name>
</gene>
<keyword evidence="4" id="KW-1185">Reference proteome</keyword>
<dbReference type="GeneID" id="5727072"/>
<feature type="compositionally biased region" description="Low complexity" evidence="1">
    <location>
        <begin position="9"/>
        <end position="28"/>
    </location>
</feature>
<sequence>MSSLKACTASSSVLRSGAGARASGRRVSCIVTRAAEPKQGEASTITPPPSNEKPTVVREFTSHGARIIESDARLVGPEDQPDLFEGENMETLGKVMERFFLPGLIVLGLICGGIAARSYNDEADVFIAPPTSPDADIVIIPAGALQSTPTQAQAPSVN</sequence>
<dbReference type="EMBL" id="CM008978">
    <property type="protein sequence ID" value="PNW70731.1"/>
    <property type="molecule type" value="Genomic_DNA"/>
</dbReference>
<protein>
    <submittedName>
        <fullName evidence="3">Uncharacterized protein</fullName>
    </submittedName>
</protein>
<evidence type="ECO:0000256" key="2">
    <source>
        <dbReference type="SAM" id="Phobius"/>
    </source>
</evidence>
<evidence type="ECO:0000313" key="4">
    <source>
        <dbReference type="Proteomes" id="UP000006906"/>
    </source>
</evidence>
<organism evidence="3 4">
    <name type="scientific">Chlamydomonas reinhardtii</name>
    <name type="common">Chlamydomonas smithii</name>
    <dbReference type="NCBI Taxonomy" id="3055"/>
    <lineage>
        <taxon>Eukaryota</taxon>
        <taxon>Viridiplantae</taxon>
        <taxon>Chlorophyta</taxon>
        <taxon>core chlorophytes</taxon>
        <taxon>Chlorophyceae</taxon>
        <taxon>CS clade</taxon>
        <taxon>Chlamydomonadales</taxon>
        <taxon>Chlamydomonadaceae</taxon>
        <taxon>Chlamydomonas</taxon>
    </lineage>
</organism>